<keyword evidence="2" id="KW-1185">Reference proteome</keyword>
<dbReference type="Proteomes" id="UP001345963">
    <property type="component" value="Unassembled WGS sequence"/>
</dbReference>
<gene>
    <name evidence="1" type="ORF">ATANTOWER_009017</name>
</gene>
<evidence type="ECO:0000313" key="1">
    <source>
        <dbReference type="EMBL" id="MED6258559.1"/>
    </source>
</evidence>
<comment type="caution">
    <text evidence="1">The sequence shown here is derived from an EMBL/GenBank/DDBJ whole genome shotgun (WGS) entry which is preliminary data.</text>
</comment>
<organism evidence="1 2">
    <name type="scientific">Ataeniobius toweri</name>
    <dbReference type="NCBI Taxonomy" id="208326"/>
    <lineage>
        <taxon>Eukaryota</taxon>
        <taxon>Metazoa</taxon>
        <taxon>Chordata</taxon>
        <taxon>Craniata</taxon>
        <taxon>Vertebrata</taxon>
        <taxon>Euteleostomi</taxon>
        <taxon>Actinopterygii</taxon>
        <taxon>Neopterygii</taxon>
        <taxon>Teleostei</taxon>
        <taxon>Neoteleostei</taxon>
        <taxon>Acanthomorphata</taxon>
        <taxon>Ovalentaria</taxon>
        <taxon>Atherinomorphae</taxon>
        <taxon>Cyprinodontiformes</taxon>
        <taxon>Goodeidae</taxon>
        <taxon>Ataeniobius</taxon>
    </lineage>
</organism>
<evidence type="ECO:0000313" key="2">
    <source>
        <dbReference type="Proteomes" id="UP001345963"/>
    </source>
</evidence>
<reference evidence="1 2" key="1">
    <citation type="submission" date="2021-07" db="EMBL/GenBank/DDBJ databases">
        <authorList>
            <person name="Palmer J.M."/>
        </authorList>
    </citation>
    <scope>NUCLEOTIDE SEQUENCE [LARGE SCALE GENOMIC DNA]</scope>
    <source>
        <strain evidence="1 2">AT_MEX2019</strain>
        <tissue evidence="1">Muscle</tissue>
    </source>
</reference>
<sequence length="111" mass="13040">MDETIHVFIHSHSSIHFLYPLLLYWVTGELVPISSGLPGVLPRTFLLQGNSTTNCATVQPFIHNHHSKNATNGYMHSEEYISHMWFVLSLRRTWSFGFWGFYCFFFRKENL</sequence>
<protein>
    <submittedName>
        <fullName evidence="1">Uncharacterized protein</fullName>
    </submittedName>
</protein>
<dbReference type="EMBL" id="JAHUTI010080769">
    <property type="protein sequence ID" value="MED6258559.1"/>
    <property type="molecule type" value="Genomic_DNA"/>
</dbReference>
<proteinExistence type="predicted"/>
<name>A0ABU7C7F6_9TELE</name>
<accession>A0ABU7C7F6</accession>